<reference evidence="6 7" key="1">
    <citation type="submission" date="2016-10" db="EMBL/GenBank/DDBJ databases">
        <authorList>
            <person name="de Groot N.N."/>
        </authorList>
    </citation>
    <scope>NUCLEOTIDE SEQUENCE [LARGE SCALE GENOMIC DNA]</scope>
    <source>
        <strain evidence="6 7">LMG 2247</strain>
    </source>
</reference>
<dbReference type="Proteomes" id="UP000199706">
    <property type="component" value="Unassembled WGS sequence"/>
</dbReference>
<dbReference type="InterPro" id="IPR003313">
    <property type="entry name" value="AraC-bd"/>
</dbReference>
<dbReference type="Gene3D" id="1.10.10.60">
    <property type="entry name" value="Homeodomain-like"/>
    <property type="match status" value="1"/>
</dbReference>
<keyword evidence="1" id="KW-0805">Transcription regulation</keyword>
<dbReference type="GO" id="GO:0003700">
    <property type="term" value="F:DNA-binding transcription factor activity"/>
    <property type="evidence" value="ECO:0007669"/>
    <property type="project" value="InterPro"/>
</dbReference>
<dbReference type="GO" id="GO:0043565">
    <property type="term" value="F:sequence-specific DNA binding"/>
    <property type="evidence" value="ECO:0007669"/>
    <property type="project" value="InterPro"/>
</dbReference>
<dbReference type="PROSITE" id="PS00041">
    <property type="entry name" value="HTH_ARAC_FAMILY_1"/>
    <property type="match status" value="1"/>
</dbReference>
<dbReference type="AlphaFoldDB" id="A0A1G8GM58"/>
<keyword evidence="4" id="KW-0804">Transcription</keyword>
<dbReference type="OrthoDB" id="9809338at2"/>
<evidence type="ECO:0000256" key="3">
    <source>
        <dbReference type="ARBA" id="ARBA00023159"/>
    </source>
</evidence>
<dbReference type="SUPFAM" id="SSF51215">
    <property type="entry name" value="Regulatory protein AraC"/>
    <property type="match status" value="1"/>
</dbReference>
<keyword evidence="2 6" id="KW-0238">DNA-binding</keyword>
<evidence type="ECO:0000256" key="1">
    <source>
        <dbReference type="ARBA" id="ARBA00023015"/>
    </source>
</evidence>
<evidence type="ECO:0000313" key="6">
    <source>
        <dbReference type="EMBL" id="SDH95495.1"/>
    </source>
</evidence>
<dbReference type="InterPro" id="IPR009057">
    <property type="entry name" value="Homeodomain-like_sf"/>
</dbReference>
<dbReference type="Pfam" id="PF02311">
    <property type="entry name" value="AraC_binding"/>
    <property type="match status" value="1"/>
</dbReference>
<dbReference type="InterPro" id="IPR037923">
    <property type="entry name" value="HTH-like"/>
</dbReference>
<evidence type="ECO:0000259" key="5">
    <source>
        <dbReference type="PROSITE" id="PS01124"/>
    </source>
</evidence>
<evidence type="ECO:0000256" key="4">
    <source>
        <dbReference type="ARBA" id="ARBA00023163"/>
    </source>
</evidence>
<dbReference type="InterPro" id="IPR050204">
    <property type="entry name" value="AraC_XylS_family_regulators"/>
</dbReference>
<dbReference type="SUPFAM" id="SSF46689">
    <property type="entry name" value="Homeodomain-like"/>
    <property type="match status" value="2"/>
</dbReference>
<dbReference type="PANTHER" id="PTHR46796">
    <property type="entry name" value="HTH-TYPE TRANSCRIPTIONAL ACTIVATOR RHAS-RELATED"/>
    <property type="match status" value="1"/>
</dbReference>
<sequence length="279" mass="31127">MANGVSVAKNKPTAPSFWRDEALPFIEARSIEDGRSVCYGKHAHSTFSIGAVTGGESTYLNGKAVERIGRGAVVVINPEQVHACNPLDNRLWAYRMIYADVTWLSELQRDLGMRQSGDFHAFSTTLTTLPDLYHGLNHLYAVLSDAHSDTLQRHSSAIHFFSEVQRRLSPAPELKAGENRRLARAAEYIKDNCQRSLLLDEICTAASLSASYLIRAFKHRYGMTPHAYLMNSRIEYSRAQLRRGRAIAEVAAEAGFADQAHLQRAFRKFVAATPGQYRG</sequence>
<protein>
    <submittedName>
        <fullName evidence="6">AraC-type DNA-binding protein</fullName>
    </submittedName>
</protein>
<gene>
    <name evidence="6" type="ORF">SAMN05216466_11567</name>
</gene>
<dbReference type="InterPro" id="IPR018062">
    <property type="entry name" value="HTH_AraC-typ_CS"/>
</dbReference>
<dbReference type="PANTHER" id="PTHR46796:SF2">
    <property type="entry name" value="TRANSCRIPTIONAL REGULATORY PROTEIN"/>
    <property type="match status" value="1"/>
</dbReference>
<name>A0A1G8GM58_9BURK</name>
<proteinExistence type="predicted"/>
<accession>A0A1G8GM58</accession>
<evidence type="ECO:0000313" key="7">
    <source>
        <dbReference type="Proteomes" id="UP000199706"/>
    </source>
</evidence>
<dbReference type="SMART" id="SM00342">
    <property type="entry name" value="HTH_ARAC"/>
    <property type="match status" value="1"/>
</dbReference>
<organism evidence="6 7">
    <name type="scientific">Paraburkholderia phenazinium</name>
    <dbReference type="NCBI Taxonomy" id="60549"/>
    <lineage>
        <taxon>Bacteria</taxon>
        <taxon>Pseudomonadati</taxon>
        <taxon>Pseudomonadota</taxon>
        <taxon>Betaproteobacteria</taxon>
        <taxon>Burkholderiales</taxon>
        <taxon>Burkholderiaceae</taxon>
        <taxon>Paraburkholderia</taxon>
    </lineage>
</organism>
<dbReference type="Pfam" id="PF12833">
    <property type="entry name" value="HTH_18"/>
    <property type="match status" value="1"/>
</dbReference>
<evidence type="ECO:0000256" key="2">
    <source>
        <dbReference type="ARBA" id="ARBA00023125"/>
    </source>
</evidence>
<feature type="domain" description="HTH araC/xylS-type" evidence="5">
    <location>
        <begin position="183"/>
        <end position="279"/>
    </location>
</feature>
<dbReference type="RefSeq" id="WP_090689210.1">
    <property type="nucleotide sequence ID" value="NZ_CADERL010000029.1"/>
</dbReference>
<keyword evidence="3" id="KW-0010">Activator</keyword>
<dbReference type="InterPro" id="IPR018060">
    <property type="entry name" value="HTH_AraC"/>
</dbReference>
<dbReference type="EMBL" id="FNCJ01000015">
    <property type="protein sequence ID" value="SDH95495.1"/>
    <property type="molecule type" value="Genomic_DNA"/>
</dbReference>
<dbReference type="PROSITE" id="PS01124">
    <property type="entry name" value="HTH_ARAC_FAMILY_2"/>
    <property type="match status" value="1"/>
</dbReference>